<dbReference type="GO" id="GO:0022857">
    <property type="term" value="F:transmembrane transporter activity"/>
    <property type="evidence" value="ECO:0007669"/>
    <property type="project" value="InterPro"/>
</dbReference>
<feature type="transmembrane region" description="Helical" evidence="5">
    <location>
        <begin position="298"/>
        <end position="316"/>
    </location>
</feature>
<dbReference type="EMBL" id="DTMM01000099">
    <property type="protein sequence ID" value="HFT93356.1"/>
    <property type="molecule type" value="Genomic_DNA"/>
</dbReference>
<feature type="domain" description="Major facilitator superfamily (MFS) profile" evidence="6">
    <location>
        <begin position="231"/>
        <end position="434"/>
    </location>
</feature>
<feature type="transmembrane region" description="Helical" evidence="5">
    <location>
        <begin position="386"/>
        <end position="405"/>
    </location>
</feature>
<sequence length="434" mass="46702">MPDDKSLPEFSKRSLLGLNLVNFFLGEIIGVGVPFLTDYLKTHHWSFQSVGMATAMIGVGTLVFQAPSGIIAEIIPRHRILTGIVIALYGLGFSLLPLFVTSEPVSDALLFLVGASSSFFMTLSATLAFSLAGHERFAGVMGQNQMWNHAGFLASAIGTSYLIHHHGLVWGFLPITAGSALGILSLILIRKKDLVFHQPEQSKSPGGKALDTIHDNRSVGRVFLDFFRSPAIRVLLLATTLFQIANAPVMPLLLLYLRFLHGGNGKMEWVVFIAQATMIPVAWWAARYSARWGHKLIFAIAFMIMPIRSMICAVSMNTSVLLSTQVLDGIAAGIYGVSVALIVSDLTQGKKGFNMLMGLAQIAMALGAIIGPMLQGLSVGAVGFRFAFMVFAAVAALAALIFFHFMPNDLSGETGTSRKPSEKGDSGTTPAQTR</sequence>
<keyword evidence="1 5" id="KW-0812">Transmembrane</keyword>
<organism evidence="7">
    <name type="scientific">Leptospirillum ferriphilum</name>
    <dbReference type="NCBI Taxonomy" id="178606"/>
    <lineage>
        <taxon>Bacteria</taxon>
        <taxon>Pseudomonadati</taxon>
        <taxon>Nitrospirota</taxon>
        <taxon>Nitrospiria</taxon>
        <taxon>Nitrospirales</taxon>
        <taxon>Nitrospiraceae</taxon>
        <taxon>Leptospirillum</taxon>
    </lineage>
</organism>
<evidence type="ECO:0000259" key="6">
    <source>
        <dbReference type="PROSITE" id="PS50850"/>
    </source>
</evidence>
<feature type="transmembrane region" description="Helical" evidence="5">
    <location>
        <begin position="15"/>
        <end position="37"/>
    </location>
</feature>
<dbReference type="PROSITE" id="PS50850">
    <property type="entry name" value="MFS"/>
    <property type="match status" value="1"/>
</dbReference>
<evidence type="ECO:0000256" key="4">
    <source>
        <dbReference type="SAM" id="MobiDB-lite"/>
    </source>
</evidence>
<evidence type="ECO:0000256" key="5">
    <source>
        <dbReference type="SAM" id="Phobius"/>
    </source>
</evidence>
<keyword evidence="3 5" id="KW-0472">Membrane</keyword>
<feature type="transmembrane region" description="Helical" evidence="5">
    <location>
        <begin position="108"/>
        <end position="134"/>
    </location>
</feature>
<evidence type="ECO:0000256" key="2">
    <source>
        <dbReference type="ARBA" id="ARBA00022989"/>
    </source>
</evidence>
<feature type="transmembrane region" description="Helical" evidence="5">
    <location>
        <begin position="355"/>
        <end position="374"/>
    </location>
</feature>
<feature type="transmembrane region" description="Helical" evidence="5">
    <location>
        <begin position="269"/>
        <end position="286"/>
    </location>
</feature>
<feature type="transmembrane region" description="Helical" evidence="5">
    <location>
        <begin position="80"/>
        <end position="102"/>
    </location>
</feature>
<comment type="caution">
    <text evidence="7">The sequence shown here is derived from an EMBL/GenBank/DDBJ whole genome shotgun (WGS) entry which is preliminary data.</text>
</comment>
<name>A0A7C3QW37_9BACT</name>
<protein>
    <submittedName>
        <fullName evidence="7">MFS transporter</fullName>
    </submittedName>
</protein>
<feature type="transmembrane region" description="Helical" evidence="5">
    <location>
        <begin position="169"/>
        <end position="189"/>
    </location>
</feature>
<dbReference type="Pfam" id="PF07690">
    <property type="entry name" value="MFS_1"/>
    <property type="match status" value="1"/>
</dbReference>
<dbReference type="Gene3D" id="1.20.1250.20">
    <property type="entry name" value="MFS general substrate transporter like domains"/>
    <property type="match status" value="2"/>
</dbReference>
<gene>
    <name evidence="7" type="ORF">ENX03_05345</name>
</gene>
<dbReference type="InterPro" id="IPR036259">
    <property type="entry name" value="MFS_trans_sf"/>
</dbReference>
<evidence type="ECO:0000256" key="1">
    <source>
        <dbReference type="ARBA" id="ARBA00022692"/>
    </source>
</evidence>
<feature type="transmembrane region" description="Helical" evidence="5">
    <location>
        <begin position="49"/>
        <end position="68"/>
    </location>
</feature>
<dbReference type="AlphaFoldDB" id="A0A7C3QW37"/>
<dbReference type="SUPFAM" id="SSF103473">
    <property type="entry name" value="MFS general substrate transporter"/>
    <property type="match status" value="1"/>
</dbReference>
<feature type="region of interest" description="Disordered" evidence="4">
    <location>
        <begin position="413"/>
        <end position="434"/>
    </location>
</feature>
<dbReference type="PANTHER" id="PTHR23539:SF1">
    <property type="entry name" value="MAJOR FACILITATOR SUPERFAMILY (MFS) PROFILE DOMAIN-CONTAINING PROTEIN"/>
    <property type="match status" value="1"/>
</dbReference>
<dbReference type="PANTHER" id="PTHR23539">
    <property type="entry name" value="MFS TRANSPORTER"/>
    <property type="match status" value="1"/>
</dbReference>
<feature type="transmembrane region" description="Helical" evidence="5">
    <location>
        <begin position="146"/>
        <end position="163"/>
    </location>
</feature>
<dbReference type="InterPro" id="IPR020846">
    <property type="entry name" value="MFS_dom"/>
</dbReference>
<feature type="transmembrane region" description="Helical" evidence="5">
    <location>
        <begin position="234"/>
        <end position="257"/>
    </location>
</feature>
<reference evidence="7" key="1">
    <citation type="journal article" date="2020" name="mSystems">
        <title>Genome- and Community-Level Interaction Insights into Carbon Utilization and Element Cycling Functions of Hydrothermarchaeota in Hydrothermal Sediment.</title>
        <authorList>
            <person name="Zhou Z."/>
            <person name="Liu Y."/>
            <person name="Xu W."/>
            <person name="Pan J."/>
            <person name="Luo Z.H."/>
            <person name="Li M."/>
        </authorList>
    </citation>
    <scope>NUCLEOTIDE SEQUENCE [LARGE SCALE GENOMIC DNA]</scope>
    <source>
        <strain evidence="7">SpSt-902</strain>
    </source>
</reference>
<evidence type="ECO:0000313" key="7">
    <source>
        <dbReference type="EMBL" id="HFT93356.1"/>
    </source>
</evidence>
<feature type="transmembrane region" description="Helical" evidence="5">
    <location>
        <begin position="322"/>
        <end position="343"/>
    </location>
</feature>
<dbReference type="InterPro" id="IPR011701">
    <property type="entry name" value="MFS"/>
</dbReference>
<evidence type="ECO:0000256" key="3">
    <source>
        <dbReference type="ARBA" id="ARBA00023136"/>
    </source>
</evidence>
<proteinExistence type="predicted"/>
<accession>A0A7C3QW37</accession>
<keyword evidence="2 5" id="KW-1133">Transmembrane helix</keyword>